<dbReference type="HOGENOM" id="CLU_2310583_0_0_1"/>
<organism evidence="2">
    <name type="scientific">Oryza meridionalis</name>
    <dbReference type="NCBI Taxonomy" id="40149"/>
    <lineage>
        <taxon>Eukaryota</taxon>
        <taxon>Viridiplantae</taxon>
        <taxon>Streptophyta</taxon>
        <taxon>Embryophyta</taxon>
        <taxon>Tracheophyta</taxon>
        <taxon>Spermatophyta</taxon>
        <taxon>Magnoliopsida</taxon>
        <taxon>Liliopsida</taxon>
        <taxon>Poales</taxon>
        <taxon>Poaceae</taxon>
        <taxon>BOP clade</taxon>
        <taxon>Oryzoideae</taxon>
        <taxon>Oryzeae</taxon>
        <taxon>Oryzinae</taxon>
        <taxon>Oryza</taxon>
    </lineage>
</organism>
<feature type="region of interest" description="Disordered" evidence="1">
    <location>
        <begin position="1"/>
        <end position="49"/>
    </location>
</feature>
<dbReference type="Proteomes" id="UP000008021">
    <property type="component" value="Chromosome 12"/>
</dbReference>
<protein>
    <submittedName>
        <fullName evidence="2">Uncharacterized protein</fullName>
    </submittedName>
</protein>
<evidence type="ECO:0000256" key="1">
    <source>
        <dbReference type="SAM" id="MobiDB-lite"/>
    </source>
</evidence>
<name>A0A0E0FCK0_9ORYZ</name>
<reference evidence="2" key="2">
    <citation type="submission" date="2018-05" db="EMBL/GenBank/DDBJ databases">
        <title>OmerRS3 (Oryza meridionalis Reference Sequence Version 3).</title>
        <authorList>
            <person name="Zhang J."/>
            <person name="Kudrna D."/>
            <person name="Lee S."/>
            <person name="Talag J."/>
            <person name="Welchert J."/>
            <person name="Wing R.A."/>
        </authorList>
    </citation>
    <scope>NUCLEOTIDE SEQUENCE [LARGE SCALE GENOMIC DNA]</scope>
    <source>
        <strain evidence="2">cv. OR44</strain>
    </source>
</reference>
<proteinExistence type="predicted"/>
<evidence type="ECO:0000313" key="2">
    <source>
        <dbReference type="EnsemblPlants" id="OMERI12G09580.1"/>
    </source>
</evidence>
<feature type="region of interest" description="Disordered" evidence="1">
    <location>
        <begin position="67"/>
        <end position="100"/>
    </location>
</feature>
<dbReference type="AlphaFoldDB" id="A0A0E0FCK0"/>
<keyword evidence="3" id="KW-1185">Reference proteome</keyword>
<feature type="compositionally biased region" description="Basic and acidic residues" evidence="1">
    <location>
        <begin position="80"/>
        <end position="89"/>
    </location>
</feature>
<sequence>MAPAGEAVGVGQVVGGKRPSWEVGEAPERVRRRSARAPPLRASAHNARELLSQPPTRYVLLRGAYGRYLGSPDGPDAPDAPDRERERCCSRSRQRSATAT</sequence>
<accession>A0A0E0FCK0</accession>
<reference evidence="2" key="1">
    <citation type="submission" date="2015-04" db="UniProtKB">
        <authorList>
            <consortium name="EnsemblPlants"/>
        </authorList>
    </citation>
    <scope>IDENTIFICATION</scope>
</reference>
<evidence type="ECO:0000313" key="3">
    <source>
        <dbReference type="Proteomes" id="UP000008021"/>
    </source>
</evidence>
<dbReference type="EnsemblPlants" id="OMERI12G09580.1">
    <property type="protein sequence ID" value="OMERI12G09580.1"/>
    <property type="gene ID" value="OMERI12G09580"/>
</dbReference>
<dbReference type="Gramene" id="OMERI12G09580.1">
    <property type="protein sequence ID" value="OMERI12G09580.1"/>
    <property type="gene ID" value="OMERI12G09580"/>
</dbReference>